<dbReference type="Pfam" id="PF05472">
    <property type="entry name" value="Ter"/>
    <property type="match status" value="1"/>
</dbReference>
<dbReference type="EMBL" id="LT599584">
    <property type="protein sequence ID" value="SBW84187.1"/>
    <property type="molecule type" value="Genomic_DNA"/>
</dbReference>
<organism evidence="4 5">
    <name type="scientific">Pseudomonas veronii 1YdBTEX2</name>
    <dbReference type="NCBI Taxonomy" id="1295141"/>
    <lineage>
        <taxon>Bacteria</taxon>
        <taxon>Pseudomonadati</taxon>
        <taxon>Pseudomonadota</taxon>
        <taxon>Gammaproteobacteria</taxon>
        <taxon>Pseudomonadales</taxon>
        <taxon>Pseudomonadaceae</taxon>
        <taxon>Pseudomonas</taxon>
    </lineage>
</organism>
<evidence type="ECO:0000256" key="3">
    <source>
        <dbReference type="ARBA" id="ARBA00023125"/>
    </source>
</evidence>
<dbReference type="SUPFAM" id="SSF56596">
    <property type="entry name" value="Replication terminator protein (Tus)"/>
    <property type="match status" value="1"/>
</dbReference>
<evidence type="ECO:0008006" key="6">
    <source>
        <dbReference type="Google" id="ProtNLM"/>
    </source>
</evidence>
<gene>
    <name evidence="4" type="ORF">PVE_R2G0158</name>
</gene>
<dbReference type="Proteomes" id="UP000245431">
    <property type="component" value="Chromosome PVE_r2"/>
</dbReference>
<accession>A0A1D3K791</accession>
<evidence type="ECO:0000313" key="5">
    <source>
        <dbReference type="Proteomes" id="UP000245431"/>
    </source>
</evidence>
<dbReference type="InterPro" id="IPR008865">
    <property type="entry name" value="DNA_replication_term_site-bd"/>
</dbReference>
<dbReference type="GO" id="GO:0005737">
    <property type="term" value="C:cytoplasm"/>
    <property type="evidence" value="ECO:0007669"/>
    <property type="project" value="InterPro"/>
</dbReference>
<dbReference type="AlphaFoldDB" id="A0A1D3K791"/>
<keyword evidence="2" id="KW-0235">DNA replication</keyword>
<protein>
    <recommendedName>
        <fullName evidence="6">DNA replication terminus site-binding protein</fullName>
    </recommendedName>
</protein>
<reference evidence="5" key="1">
    <citation type="submission" date="2016-07" db="EMBL/GenBank/DDBJ databases">
        <authorList>
            <person name="Florea S."/>
            <person name="Webb J.S."/>
            <person name="Jaromczyk J."/>
            <person name="Schardl C.L."/>
        </authorList>
    </citation>
    <scope>NUCLEOTIDE SEQUENCE [LARGE SCALE GENOMIC DNA]</scope>
    <source>
        <strain evidence="5">1YdBTEX2</strain>
    </source>
</reference>
<dbReference type="InterPro" id="IPR036381">
    <property type="entry name" value="Tus_dom1"/>
</dbReference>
<evidence type="ECO:0000313" key="4">
    <source>
        <dbReference type="EMBL" id="SBW84187.1"/>
    </source>
</evidence>
<proteinExistence type="predicted"/>
<evidence type="ECO:0000256" key="1">
    <source>
        <dbReference type="ARBA" id="ARBA00022490"/>
    </source>
</evidence>
<dbReference type="InterPro" id="IPR036384">
    <property type="entry name" value="Tus_sf"/>
</dbReference>
<sequence>MELHLSAISEAIAAVKKLEVELKVLVSMLNDSHHQWRVDAIFEVGFRHVPTVDGSAPIPVRRLVGTDAVAAATDVLTCITMNEKQSPKETLRAPGVLALPGEIIRKILETNELRRKLESLIGKIKEAKDRREVWAKFEAISPKQAMRCTPVLIDPQTINFYWTDTGTSGTRHVASDLVKEYEDLLDRLHDRRPTMADTPKGSLEESLLIAIDLLRKLGEEHVAIRRPVKPHIRARVRDGETPVRQIIASVPFVYDIDECKFPPTIKTLLNYDVATVRRKKAGRELLEKEPYVFKMNVYKYQEQYRKRGPLAKKTDSHSTPASIDE</sequence>
<keyword evidence="3" id="KW-0238">DNA-binding</keyword>
<keyword evidence="1" id="KW-0963">Cytoplasm</keyword>
<evidence type="ECO:0000256" key="2">
    <source>
        <dbReference type="ARBA" id="ARBA00022705"/>
    </source>
</evidence>
<dbReference type="GO" id="GO:0003677">
    <property type="term" value="F:DNA binding"/>
    <property type="evidence" value="ECO:0007669"/>
    <property type="project" value="UniProtKB-KW"/>
</dbReference>
<dbReference type="Gene3D" id="3.50.14.10">
    <property type="entry name" value="Replication terminator Tus, domain 1 superfamily/Replication terminator Tus"/>
    <property type="match status" value="1"/>
</dbReference>
<name>A0A1D3K791_PSEVE</name>
<dbReference type="Gene3D" id="3.30.54.10">
    <property type="match status" value="1"/>
</dbReference>
<dbReference type="GO" id="GO:0006274">
    <property type="term" value="P:DNA replication termination"/>
    <property type="evidence" value="ECO:0007669"/>
    <property type="project" value="InterPro"/>
</dbReference>